<dbReference type="Proteomes" id="UP000652013">
    <property type="component" value="Unassembled WGS sequence"/>
</dbReference>
<evidence type="ECO:0000313" key="1">
    <source>
        <dbReference type="EMBL" id="GIJ06543.1"/>
    </source>
</evidence>
<organism evidence="1 2">
    <name type="scientific">Spirilliplanes yamanashiensis</name>
    <dbReference type="NCBI Taxonomy" id="42233"/>
    <lineage>
        <taxon>Bacteria</taxon>
        <taxon>Bacillati</taxon>
        <taxon>Actinomycetota</taxon>
        <taxon>Actinomycetes</taxon>
        <taxon>Micromonosporales</taxon>
        <taxon>Micromonosporaceae</taxon>
        <taxon>Spirilliplanes</taxon>
    </lineage>
</organism>
<comment type="caution">
    <text evidence="1">The sequence shown here is derived from an EMBL/GenBank/DDBJ whole genome shotgun (WGS) entry which is preliminary data.</text>
</comment>
<keyword evidence="2" id="KW-1185">Reference proteome</keyword>
<accession>A0A8J3YDE2</accession>
<dbReference type="RefSeq" id="WP_203941716.1">
    <property type="nucleotide sequence ID" value="NZ_BAAAGJ010000004.1"/>
</dbReference>
<protein>
    <submittedName>
        <fullName evidence="1">Uncharacterized protein</fullName>
    </submittedName>
</protein>
<gene>
    <name evidence="1" type="ORF">Sya03_58950</name>
</gene>
<dbReference type="InterPro" id="IPR041202">
    <property type="entry name" value="BaeRF_family10"/>
</dbReference>
<dbReference type="InterPro" id="IPR029064">
    <property type="entry name" value="Ribosomal_eL30-like_sf"/>
</dbReference>
<proteinExistence type="predicted"/>
<dbReference type="Gene3D" id="3.30.1330.30">
    <property type="match status" value="1"/>
</dbReference>
<dbReference type="Pfam" id="PF18854">
    <property type="entry name" value="baeRF_family10"/>
    <property type="match status" value="1"/>
</dbReference>
<name>A0A8J3YDE2_9ACTN</name>
<dbReference type="SUPFAM" id="SSF55315">
    <property type="entry name" value="L30e-like"/>
    <property type="match status" value="1"/>
</dbReference>
<reference evidence="1" key="1">
    <citation type="submission" date="2021-01" db="EMBL/GenBank/DDBJ databases">
        <title>Whole genome shotgun sequence of Spirilliplanes yamanashiensis NBRC 15828.</title>
        <authorList>
            <person name="Komaki H."/>
            <person name="Tamura T."/>
        </authorList>
    </citation>
    <scope>NUCLEOTIDE SEQUENCE</scope>
    <source>
        <strain evidence="1">NBRC 15828</strain>
    </source>
</reference>
<sequence>MTTRRVDRPQAVATLSDDLGVLSAYLTVRPGAADAARLAVDQQLGDLTGRTEVRERVRDLRPVFDRLLDPALPGRGRAVFAPLSRPGLLVAFTQLPLTTAAAVDDIAHLRPLVAAHSAGRPAGIAAVAAHGIRVVEVRLGLARDVGTTRYTAPGRYDGLRDGVQQDVRLRRVAEHVHHFLRGAGAHLATTAAERHWRHLVVTGDAELVAALAGGLPGGADPGVVRATHVAADGISADAVAALVAGELTDARRREDAALAGQARDAALAGGAGAYGIADVTGALAAGRVRHLLLDDATRWPGWRTADGRLWPAHETPPSPALGVADLSHRLVVQTYRQGGEVTVLPAAALAAAGGVAALLRW</sequence>
<dbReference type="AlphaFoldDB" id="A0A8J3YDE2"/>
<evidence type="ECO:0000313" key="2">
    <source>
        <dbReference type="Proteomes" id="UP000652013"/>
    </source>
</evidence>
<dbReference type="EMBL" id="BOOY01000043">
    <property type="protein sequence ID" value="GIJ06543.1"/>
    <property type="molecule type" value="Genomic_DNA"/>
</dbReference>